<evidence type="ECO:0000313" key="5">
    <source>
        <dbReference type="EMBL" id="KAG9461296.1"/>
    </source>
</evidence>
<evidence type="ECO:0000256" key="1">
    <source>
        <dbReference type="ARBA" id="ARBA00005771"/>
    </source>
</evidence>
<protein>
    <recommendedName>
        <fullName evidence="3">Sulfotransferase</fullName>
        <ecNumber evidence="3">2.8.2.-</ecNumber>
    </recommendedName>
</protein>
<evidence type="ECO:0000259" key="4">
    <source>
        <dbReference type="Pfam" id="PF00685"/>
    </source>
</evidence>
<comment type="similarity">
    <text evidence="1 3">Belongs to the sulfotransferase 1 family.</text>
</comment>
<dbReference type="GO" id="GO:0008146">
    <property type="term" value="F:sulfotransferase activity"/>
    <property type="evidence" value="ECO:0007669"/>
    <property type="project" value="InterPro"/>
</dbReference>
<proteinExistence type="inferred from homology"/>
<evidence type="ECO:0000313" key="6">
    <source>
        <dbReference type="Proteomes" id="UP000770717"/>
    </source>
</evidence>
<organism evidence="5 6">
    <name type="scientific">Eleutherodactylus coqui</name>
    <name type="common">Puerto Rican coqui</name>
    <dbReference type="NCBI Taxonomy" id="57060"/>
    <lineage>
        <taxon>Eukaryota</taxon>
        <taxon>Metazoa</taxon>
        <taxon>Chordata</taxon>
        <taxon>Craniata</taxon>
        <taxon>Vertebrata</taxon>
        <taxon>Euteleostomi</taxon>
        <taxon>Amphibia</taxon>
        <taxon>Batrachia</taxon>
        <taxon>Anura</taxon>
        <taxon>Neobatrachia</taxon>
        <taxon>Hyloidea</taxon>
        <taxon>Eleutherodactylidae</taxon>
        <taxon>Eleutherodactylinae</taxon>
        <taxon>Eleutherodactylus</taxon>
        <taxon>Eleutherodactylus</taxon>
    </lineage>
</organism>
<keyword evidence="2 3" id="KW-0808">Transferase</keyword>
<feature type="domain" description="Sulfotransferase" evidence="4">
    <location>
        <begin position="1"/>
        <end position="76"/>
    </location>
</feature>
<sequence>GTTWVSEVVDLMLQNGDVAKSQRGAIFERVPFLEYAVPDMPSGTEILDAMDSPRVIKTHLPAHLLPSSFWEKKSKVGE</sequence>
<evidence type="ECO:0000256" key="3">
    <source>
        <dbReference type="RuleBase" id="RU361155"/>
    </source>
</evidence>
<dbReference type="Pfam" id="PF00685">
    <property type="entry name" value="Sulfotransfer_1"/>
    <property type="match status" value="1"/>
</dbReference>
<dbReference type="InterPro" id="IPR027417">
    <property type="entry name" value="P-loop_NTPase"/>
</dbReference>
<dbReference type="SUPFAM" id="SSF52540">
    <property type="entry name" value="P-loop containing nucleoside triphosphate hydrolases"/>
    <property type="match status" value="1"/>
</dbReference>
<dbReference type="PANTHER" id="PTHR11783">
    <property type="entry name" value="SULFOTRANSFERASE SULT"/>
    <property type="match status" value="1"/>
</dbReference>
<dbReference type="AlphaFoldDB" id="A0A8J6B604"/>
<reference evidence="5" key="1">
    <citation type="thesis" date="2020" institute="ProQuest LLC" country="789 East Eisenhower Parkway, Ann Arbor, MI, USA">
        <title>Comparative Genomics and Chromosome Evolution.</title>
        <authorList>
            <person name="Mudd A.B."/>
        </authorList>
    </citation>
    <scope>NUCLEOTIDE SEQUENCE</scope>
    <source>
        <strain evidence="5">HN-11 Male</strain>
        <tissue evidence="5">Kidney and liver</tissue>
    </source>
</reference>
<dbReference type="EC" id="2.8.2.-" evidence="3"/>
<name>A0A8J6B604_ELECQ</name>
<gene>
    <name evidence="5" type="ORF">GDO78_017350</name>
</gene>
<comment type="caution">
    <text evidence="5">The sequence shown here is derived from an EMBL/GenBank/DDBJ whole genome shotgun (WGS) entry which is preliminary data.</text>
</comment>
<dbReference type="EMBL" id="WNTK01024480">
    <property type="protein sequence ID" value="KAG9461296.1"/>
    <property type="molecule type" value="Genomic_DNA"/>
</dbReference>
<accession>A0A8J6B604</accession>
<dbReference type="InterPro" id="IPR000863">
    <property type="entry name" value="Sulfotransferase_dom"/>
</dbReference>
<keyword evidence="6" id="KW-1185">Reference proteome</keyword>
<dbReference type="OrthoDB" id="205623at2759"/>
<dbReference type="Proteomes" id="UP000770717">
    <property type="component" value="Unassembled WGS sequence"/>
</dbReference>
<evidence type="ECO:0000256" key="2">
    <source>
        <dbReference type="ARBA" id="ARBA00022679"/>
    </source>
</evidence>
<dbReference type="Gene3D" id="3.40.50.300">
    <property type="entry name" value="P-loop containing nucleotide triphosphate hydrolases"/>
    <property type="match status" value="1"/>
</dbReference>
<feature type="non-terminal residue" evidence="5">
    <location>
        <position position="78"/>
    </location>
</feature>